<evidence type="ECO:0000256" key="1">
    <source>
        <dbReference type="ARBA" id="ARBA00023054"/>
    </source>
</evidence>
<dbReference type="CDD" id="cd21044">
    <property type="entry name" value="Rab11BD_RAB3IP_like"/>
    <property type="match status" value="1"/>
</dbReference>
<dbReference type="InterPro" id="IPR009449">
    <property type="entry name" value="Sec2_N"/>
</dbReference>
<accession>A0A507BUE8</accession>
<dbReference type="PANTHER" id="PTHR14430">
    <property type="entry name" value="RABIN3-RELATED"/>
    <property type="match status" value="1"/>
</dbReference>
<dbReference type="Gene3D" id="6.10.140.910">
    <property type="match status" value="1"/>
</dbReference>
<feature type="compositionally biased region" description="Low complexity" evidence="3">
    <location>
        <begin position="733"/>
        <end position="750"/>
    </location>
</feature>
<evidence type="ECO:0000313" key="6">
    <source>
        <dbReference type="Proteomes" id="UP000319731"/>
    </source>
</evidence>
<protein>
    <recommendedName>
        <fullName evidence="4">GDP/GTP exchange factor Sec2 N-terminal domain-containing protein</fullName>
    </recommendedName>
</protein>
<feature type="compositionally biased region" description="Polar residues" evidence="3">
    <location>
        <begin position="410"/>
        <end position="427"/>
    </location>
</feature>
<feature type="compositionally biased region" description="Polar residues" evidence="3">
    <location>
        <begin position="751"/>
        <end position="760"/>
    </location>
</feature>
<keyword evidence="1 2" id="KW-0175">Coiled coil</keyword>
<feature type="compositionally biased region" description="Low complexity" evidence="3">
    <location>
        <begin position="577"/>
        <end position="587"/>
    </location>
</feature>
<dbReference type="Pfam" id="PF06428">
    <property type="entry name" value="Sec2p"/>
    <property type="match status" value="1"/>
</dbReference>
<dbReference type="GO" id="GO:0006887">
    <property type="term" value="P:exocytosis"/>
    <property type="evidence" value="ECO:0007669"/>
    <property type="project" value="TreeGrafter"/>
</dbReference>
<reference evidence="5 6" key="1">
    <citation type="journal article" date="2019" name="Sci. Rep.">
        <title>Comparative genomics of chytrid fungi reveal insights into the obligate biotrophic and pathogenic lifestyle of Synchytrium endobioticum.</title>
        <authorList>
            <person name="van de Vossenberg B.T.L.H."/>
            <person name="Warris S."/>
            <person name="Nguyen H.D.T."/>
            <person name="van Gent-Pelzer M.P.E."/>
            <person name="Joly D.L."/>
            <person name="van de Geest H.C."/>
            <person name="Bonants P.J.M."/>
            <person name="Smith D.S."/>
            <person name="Levesque C.A."/>
            <person name="van der Lee T.A.J."/>
        </authorList>
    </citation>
    <scope>NUCLEOTIDE SEQUENCE [LARGE SCALE GENOMIC DNA]</scope>
    <source>
        <strain evidence="5 6">JEL517</strain>
    </source>
</reference>
<dbReference type="STRING" id="1806994.A0A507BUE8"/>
<dbReference type="GO" id="GO:0005085">
    <property type="term" value="F:guanyl-nucleotide exchange factor activity"/>
    <property type="evidence" value="ECO:0007669"/>
    <property type="project" value="InterPro"/>
</dbReference>
<gene>
    <name evidence="5" type="ORF">SmJEL517_g03937</name>
</gene>
<dbReference type="GO" id="GO:0070319">
    <property type="term" value="C:Golgi to plasma membrane transport vesicle"/>
    <property type="evidence" value="ECO:0007669"/>
    <property type="project" value="TreeGrafter"/>
</dbReference>
<feature type="region of interest" description="Disordered" evidence="3">
    <location>
        <begin position="577"/>
        <end position="596"/>
    </location>
</feature>
<dbReference type="AlphaFoldDB" id="A0A507BUE8"/>
<comment type="caution">
    <text evidence="5">The sequence shown here is derived from an EMBL/GenBank/DDBJ whole genome shotgun (WGS) entry which is preliminary data.</text>
</comment>
<dbReference type="Pfam" id="PF25555">
    <property type="entry name" value="RAB3A-like_C"/>
    <property type="match status" value="1"/>
</dbReference>
<feature type="region of interest" description="Disordered" evidence="3">
    <location>
        <begin position="409"/>
        <end position="451"/>
    </location>
</feature>
<proteinExistence type="predicted"/>
<dbReference type="GO" id="GO:0051286">
    <property type="term" value="C:cell tip"/>
    <property type="evidence" value="ECO:0007669"/>
    <property type="project" value="TreeGrafter"/>
</dbReference>
<evidence type="ECO:0000256" key="3">
    <source>
        <dbReference type="SAM" id="MobiDB-lite"/>
    </source>
</evidence>
<feature type="compositionally biased region" description="Polar residues" evidence="3">
    <location>
        <begin position="166"/>
        <end position="181"/>
    </location>
</feature>
<feature type="coiled-coil region" evidence="2">
    <location>
        <begin position="467"/>
        <end position="515"/>
    </location>
</feature>
<organism evidence="5 6">
    <name type="scientific">Synchytrium microbalum</name>
    <dbReference type="NCBI Taxonomy" id="1806994"/>
    <lineage>
        <taxon>Eukaryota</taxon>
        <taxon>Fungi</taxon>
        <taxon>Fungi incertae sedis</taxon>
        <taxon>Chytridiomycota</taxon>
        <taxon>Chytridiomycota incertae sedis</taxon>
        <taxon>Chytridiomycetes</taxon>
        <taxon>Synchytriales</taxon>
        <taxon>Synchytriaceae</taxon>
        <taxon>Synchytrium</taxon>
    </lineage>
</organism>
<name>A0A507BUE8_9FUNG</name>
<dbReference type="OrthoDB" id="5560525at2759"/>
<feature type="region of interest" description="Disordered" evidence="3">
    <location>
        <begin position="1"/>
        <end position="38"/>
    </location>
</feature>
<feature type="region of interest" description="Disordered" evidence="3">
    <location>
        <begin position="733"/>
        <end position="767"/>
    </location>
</feature>
<dbReference type="PANTHER" id="PTHR14430:SF0">
    <property type="entry name" value="SEC2P DOMAIN-CONTAINING PROTEIN"/>
    <property type="match status" value="1"/>
</dbReference>
<evidence type="ECO:0000259" key="4">
    <source>
        <dbReference type="Pfam" id="PF06428"/>
    </source>
</evidence>
<feature type="coiled-coil region" evidence="2">
    <location>
        <begin position="40"/>
        <end position="74"/>
    </location>
</feature>
<keyword evidence="6" id="KW-1185">Reference proteome</keyword>
<dbReference type="GeneID" id="42005162"/>
<sequence>MSTSPGDESAPNPWSDTGRVVAEPSTESSWNDSENKSDVVTLDRRELDKLERLLEEERGRVQELEAKNIELRDFITTANDKLQREKSTYAETNAKKNASLDALRVKLNRYEFAIKEAMVFLAKPQENYDEYGWLAARPKTGTENAPAVAPGSAPIARDSGVEPTRSRTGSATPKDTSSRPTNARPVHGAPPTSPLGPSPATERVPGHIAGHARMASSGSVTASSMLEVKEQQQPIPAGVSRAEFVQLLECMRLALMYLRNAYVTVSQSVATSTNTTTINTTSTSTSNSAAPATVSTTVTTITTSTSSSNVNTQSTAATLTTNLQPSTSNTSLSDRFVSLPRLNIAVNDENGSERQNDDDVIAGIVASGVPMKGPRSQSASSKMSVRSIADVRASAAGLSLPSPVVASPTLAATNPNSTANTPGTSPKNGGADEGFDEGDLAAGTRDPSYTGPMPRACKKCRELGIQLDHASDTLDAMKQDVDELADRLEEEIALRERVQLSKDMLDQELEQLTAQLFDQANYMVAEEARAREDFEHSNKELKGELATWMKRLGSREEELHDLRRMMGALEAAKIRSSSISGGNASNGPLSSPKGSKENLASILSATSTRGHGGHVYVRLTNEGPIPVIPVDALVYQEFQEHVRLVMAGSTSTVNAAASASLLSGLTYQTPFMKRCLSEDVEPTLFYSYHLTAVNPLFKTSGVLTNSYKRKLIDNITRGLWEIQTFAFTTTTTLPRSSGSLDSSVSTSPTTIPHTNTSQPQQPAPPKTRCSICSLNRDCEFRLRFPLDPSNPQSTRPPTASDWNPLCRFCRDRVCAVGDFCAYILHLRQGVIGPGKQGATVMGIFRHCLWLRRRMALARIGSCGLFEGVAEGSRSAGGAVIESGSSEWERYVQIVA</sequence>
<dbReference type="EMBL" id="QEAO01000023">
    <property type="protein sequence ID" value="TPX33110.1"/>
    <property type="molecule type" value="Genomic_DNA"/>
</dbReference>
<dbReference type="RefSeq" id="XP_031024182.1">
    <property type="nucleotide sequence ID" value="XM_031169865.1"/>
</dbReference>
<dbReference type="Proteomes" id="UP000319731">
    <property type="component" value="Unassembled WGS sequence"/>
</dbReference>
<feature type="domain" description="GDP/GTP exchange factor Sec2 N-terminal" evidence="4">
    <location>
        <begin position="470"/>
        <end position="569"/>
    </location>
</feature>
<dbReference type="SUPFAM" id="SSF144284">
    <property type="entry name" value="Sec2 N-terminal region"/>
    <property type="match status" value="1"/>
</dbReference>
<dbReference type="InterPro" id="IPR040351">
    <property type="entry name" value="RAB3IL/RAB3IP/Sec2"/>
</dbReference>
<feature type="region of interest" description="Disordered" evidence="3">
    <location>
        <begin position="141"/>
        <end position="205"/>
    </location>
</feature>
<evidence type="ECO:0000313" key="5">
    <source>
        <dbReference type="EMBL" id="TPX33110.1"/>
    </source>
</evidence>
<evidence type="ECO:0000256" key="2">
    <source>
        <dbReference type="SAM" id="Coils"/>
    </source>
</evidence>